<dbReference type="PROSITE" id="PS50263">
    <property type="entry name" value="CN_HYDROLASE"/>
    <property type="match status" value="1"/>
</dbReference>
<dbReference type="InterPro" id="IPR003010">
    <property type="entry name" value="C-N_Hydrolase"/>
</dbReference>
<evidence type="ECO:0000313" key="4">
    <source>
        <dbReference type="Proteomes" id="UP001163046"/>
    </source>
</evidence>
<dbReference type="PANTHER" id="PTHR43674:SF16">
    <property type="entry name" value="CARBON-NITROGEN FAMILY, PUTATIVE (AFU_ORTHOLOGUE AFUA_5G02350)-RELATED"/>
    <property type="match status" value="1"/>
</dbReference>
<dbReference type="InterPro" id="IPR050345">
    <property type="entry name" value="Aliph_Amidase/BUP"/>
</dbReference>
<proteinExistence type="predicted"/>
<dbReference type="Proteomes" id="UP001163046">
    <property type="component" value="Unassembled WGS sequence"/>
</dbReference>
<dbReference type="PANTHER" id="PTHR43674">
    <property type="entry name" value="NITRILASE C965.09-RELATED"/>
    <property type="match status" value="1"/>
</dbReference>
<dbReference type="CDD" id="cd02440">
    <property type="entry name" value="AdoMet_MTases"/>
    <property type="match status" value="1"/>
</dbReference>
<dbReference type="Gene3D" id="3.60.110.10">
    <property type="entry name" value="Carbon-nitrogen hydrolase"/>
    <property type="match status" value="1"/>
</dbReference>
<dbReference type="Gene3D" id="3.40.50.150">
    <property type="entry name" value="Vaccinia Virus protein VP39"/>
    <property type="match status" value="1"/>
</dbReference>
<dbReference type="OrthoDB" id="5912838at2759"/>
<keyword evidence="4" id="KW-1185">Reference proteome</keyword>
<evidence type="ECO:0000313" key="3">
    <source>
        <dbReference type="EMBL" id="KAJ7383470.1"/>
    </source>
</evidence>
<evidence type="ECO:0000256" key="1">
    <source>
        <dbReference type="ARBA" id="ARBA00022801"/>
    </source>
</evidence>
<sequence length="458" mass="51021">MRYEKYGTLSNLPSYWRPRSQQSENHRMDEKAAMAGADLALFGELVLTGCDHNNLHAVSEAKDGPTAVAIATAAKDLGIAVIYGYSEIEKSDFYNSLMFIDKYGRCLANYRKVHICDAEQSVAGYKAGDAVTVVDWEKPKSGNVYRRRSMVLNGGAQFIAISAALSRLPQRHSTTVFVPARALENRCYIAHTDLAGEKFVGFTGLFDPLAQSHHSSDPNTSSEFMLTTEVPLDTFHDVPFHYHSHLRPAIYDAVIPYETEVPWNRQTEERTQEFFNHRADYYDRQMNGMYNAPSVAASSLSEVVNNKNGKLLDIATGTGLIGEALCKKGFKNLVALDRNKKMLEKAAAKKRLSPEEAAKLASGSFHACVCVGAFLTEAWLDPLVTVKEMSRLVECGGYLLLLWNATELEEANCEIVRKNLDAVLKEVVKRGECECLQFCNVPNYLEECEGTLCILKKK</sequence>
<dbReference type="SUPFAM" id="SSF56317">
    <property type="entry name" value="Carbon-nitrogen hydrolase"/>
    <property type="match status" value="1"/>
</dbReference>
<gene>
    <name evidence="3" type="ORF">OS493_027631</name>
</gene>
<dbReference type="EMBL" id="MU825898">
    <property type="protein sequence ID" value="KAJ7383470.1"/>
    <property type="molecule type" value="Genomic_DNA"/>
</dbReference>
<comment type="caution">
    <text evidence="3">The sequence shown here is derived from an EMBL/GenBank/DDBJ whole genome shotgun (WGS) entry which is preliminary data.</text>
</comment>
<dbReference type="Pfam" id="PF00795">
    <property type="entry name" value="CN_hydrolase"/>
    <property type="match status" value="1"/>
</dbReference>
<dbReference type="InterPro" id="IPR029063">
    <property type="entry name" value="SAM-dependent_MTases_sf"/>
</dbReference>
<reference evidence="3" key="1">
    <citation type="submission" date="2023-01" db="EMBL/GenBank/DDBJ databases">
        <title>Genome assembly of the deep-sea coral Lophelia pertusa.</title>
        <authorList>
            <person name="Herrera S."/>
            <person name="Cordes E."/>
        </authorList>
    </citation>
    <scope>NUCLEOTIDE SEQUENCE</scope>
    <source>
        <strain evidence="3">USNM1676648</strain>
        <tissue evidence="3">Polyp</tissue>
    </source>
</reference>
<name>A0A9W9ZLF1_9CNID</name>
<protein>
    <recommendedName>
        <fullName evidence="2">CN hydrolase domain-containing protein</fullName>
    </recommendedName>
</protein>
<dbReference type="Pfam" id="PF08241">
    <property type="entry name" value="Methyltransf_11"/>
    <property type="match status" value="1"/>
</dbReference>
<accession>A0A9W9ZLF1</accession>
<dbReference type="GO" id="GO:0008757">
    <property type="term" value="F:S-adenosylmethionine-dependent methyltransferase activity"/>
    <property type="evidence" value="ECO:0007669"/>
    <property type="project" value="InterPro"/>
</dbReference>
<feature type="domain" description="CN hydrolase" evidence="2">
    <location>
        <begin position="6"/>
        <end position="232"/>
    </location>
</feature>
<dbReference type="InterPro" id="IPR036526">
    <property type="entry name" value="C-N_Hydrolase_sf"/>
</dbReference>
<dbReference type="AlphaFoldDB" id="A0A9W9ZLF1"/>
<dbReference type="SUPFAM" id="SSF53335">
    <property type="entry name" value="S-adenosyl-L-methionine-dependent methyltransferases"/>
    <property type="match status" value="1"/>
</dbReference>
<organism evidence="3 4">
    <name type="scientific">Desmophyllum pertusum</name>
    <dbReference type="NCBI Taxonomy" id="174260"/>
    <lineage>
        <taxon>Eukaryota</taxon>
        <taxon>Metazoa</taxon>
        <taxon>Cnidaria</taxon>
        <taxon>Anthozoa</taxon>
        <taxon>Hexacorallia</taxon>
        <taxon>Scleractinia</taxon>
        <taxon>Caryophylliina</taxon>
        <taxon>Caryophylliidae</taxon>
        <taxon>Desmophyllum</taxon>
    </lineage>
</organism>
<keyword evidence="1" id="KW-0378">Hydrolase</keyword>
<dbReference type="InterPro" id="IPR013216">
    <property type="entry name" value="Methyltransf_11"/>
</dbReference>
<evidence type="ECO:0000259" key="2">
    <source>
        <dbReference type="PROSITE" id="PS50263"/>
    </source>
</evidence>
<dbReference type="GO" id="GO:0016811">
    <property type="term" value="F:hydrolase activity, acting on carbon-nitrogen (but not peptide) bonds, in linear amides"/>
    <property type="evidence" value="ECO:0007669"/>
    <property type="project" value="TreeGrafter"/>
</dbReference>